<comment type="caution">
    <text evidence="2">The sequence shown here is derived from an EMBL/GenBank/DDBJ whole genome shotgun (WGS) entry which is preliminary data.</text>
</comment>
<organism evidence="2 3">
    <name type="scientific">Pontixanthobacter aestiaquae</name>
    <dbReference type="NCBI Taxonomy" id="1509367"/>
    <lineage>
        <taxon>Bacteria</taxon>
        <taxon>Pseudomonadati</taxon>
        <taxon>Pseudomonadota</taxon>
        <taxon>Alphaproteobacteria</taxon>
        <taxon>Sphingomonadales</taxon>
        <taxon>Erythrobacteraceae</taxon>
        <taxon>Pontixanthobacter</taxon>
    </lineage>
</organism>
<dbReference type="EMBL" id="WTYZ01000001">
    <property type="protein sequence ID" value="MXO82403.1"/>
    <property type="molecule type" value="Genomic_DNA"/>
</dbReference>
<feature type="signal peptide" evidence="1">
    <location>
        <begin position="1"/>
        <end position="23"/>
    </location>
</feature>
<dbReference type="OrthoDB" id="9860038at2"/>
<evidence type="ECO:0000256" key="1">
    <source>
        <dbReference type="SAM" id="SignalP"/>
    </source>
</evidence>
<evidence type="ECO:0000313" key="3">
    <source>
        <dbReference type="Proteomes" id="UP000460290"/>
    </source>
</evidence>
<feature type="chain" id="PRO_5032973004" evidence="1">
    <location>
        <begin position="24"/>
        <end position="223"/>
    </location>
</feature>
<proteinExistence type="predicted"/>
<gene>
    <name evidence="2" type="ORF">GRI35_03300</name>
</gene>
<dbReference type="RefSeq" id="WP_160612848.1">
    <property type="nucleotide sequence ID" value="NZ_JAUFQM010000001.1"/>
</dbReference>
<keyword evidence="3" id="KW-1185">Reference proteome</keyword>
<sequence length="223" mass="24206">MMRVGIAVGCAAMVMAAAGPAQAAECIGQANSPICALHMAAGDDGRITGKDEASRLIHLLAADSEFGQADKRLVAILIDRAAKGESFDYADKDGRSVTYGASDAEAVAHFRYMTEVPDVAAAMEGSGEMIANAGRYRAAVPPLFAREVDRRCAVVLDNAWKESTITNAYRPYSNRIASWYSSVKTLPPADFSHGRRLLYFCAKFHDQAHNNQVTNQLYDWLEP</sequence>
<evidence type="ECO:0000313" key="2">
    <source>
        <dbReference type="EMBL" id="MXO82403.1"/>
    </source>
</evidence>
<dbReference type="Proteomes" id="UP000460290">
    <property type="component" value="Unassembled WGS sequence"/>
</dbReference>
<protein>
    <submittedName>
        <fullName evidence="2">Uncharacterized protein</fullName>
    </submittedName>
</protein>
<accession>A0A844Z6D0</accession>
<dbReference type="AlphaFoldDB" id="A0A844Z6D0"/>
<keyword evidence="1" id="KW-0732">Signal</keyword>
<reference evidence="2 3" key="1">
    <citation type="submission" date="2019-12" db="EMBL/GenBank/DDBJ databases">
        <title>Genomic-based taxomic classification of the family Erythrobacteraceae.</title>
        <authorList>
            <person name="Xu L."/>
        </authorList>
    </citation>
    <scope>NUCLEOTIDE SEQUENCE [LARGE SCALE GENOMIC DNA]</scope>
    <source>
        <strain evidence="2 3">KCTC 42006</strain>
    </source>
</reference>
<name>A0A844Z6D0_9SPHN</name>